<dbReference type="Proteomes" id="UP000245674">
    <property type="component" value="Unassembled WGS sequence"/>
</dbReference>
<evidence type="ECO:0000313" key="2">
    <source>
        <dbReference type="EMBL" id="PWJ66816.1"/>
    </source>
</evidence>
<evidence type="ECO:0000313" key="3">
    <source>
        <dbReference type="Proteomes" id="UP000245674"/>
    </source>
</evidence>
<keyword evidence="3" id="KW-1185">Reference proteome</keyword>
<dbReference type="CDD" id="cd00093">
    <property type="entry name" value="HTH_XRE"/>
    <property type="match status" value="1"/>
</dbReference>
<reference evidence="2 3" key="1">
    <citation type="submission" date="2018-03" db="EMBL/GenBank/DDBJ databases">
        <title>Genomic Encyclopedia of Type Strains, Phase III (KMG-III): the genomes of soil and plant-associated and newly described type strains.</title>
        <authorList>
            <person name="Whitman W."/>
        </authorList>
    </citation>
    <scope>NUCLEOTIDE SEQUENCE [LARGE SCALE GENOMIC DNA]</scope>
    <source>
        <strain evidence="2 3">VKM Ac-1602</strain>
    </source>
</reference>
<dbReference type="Pfam" id="PF13443">
    <property type="entry name" value="HTH_26"/>
    <property type="match status" value="1"/>
</dbReference>
<evidence type="ECO:0000259" key="1">
    <source>
        <dbReference type="PROSITE" id="PS50943"/>
    </source>
</evidence>
<name>A0ABX5LKL8_9MICO</name>
<dbReference type="EMBL" id="QGDV01000001">
    <property type="protein sequence ID" value="PWJ66816.1"/>
    <property type="molecule type" value="Genomic_DNA"/>
</dbReference>
<gene>
    <name evidence="2" type="ORF">B0H03_101271</name>
</gene>
<proteinExistence type="predicted"/>
<dbReference type="Gene3D" id="1.10.260.40">
    <property type="entry name" value="lambda repressor-like DNA-binding domains"/>
    <property type="match status" value="1"/>
</dbReference>
<dbReference type="SMART" id="SM00530">
    <property type="entry name" value="HTH_XRE"/>
    <property type="match status" value="1"/>
</dbReference>
<feature type="domain" description="HTH cro/C1-type" evidence="1">
    <location>
        <begin position="62"/>
        <end position="122"/>
    </location>
</feature>
<dbReference type="SUPFAM" id="SSF47413">
    <property type="entry name" value="lambda repressor-like DNA-binding domains"/>
    <property type="match status" value="1"/>
</dbReference>
<comment type="caution">
    <text evidence="2">The sequence shown here is derived from an EMBL/GenBank/DDBJ whole genome shotgun (WGS) entry which is preliminary data.</text>
</comment>
<protein>
    <submittedName>
        <fullName evidence="2">Helix-turn-helix protein</fullName>
    </submittedName>
</protein>
<sequence length="135" mass="14744">MAYFGAFRLHRGTIGPFRYDHRILPICIWLTGSPTSSKLAGMSTPTPERDWATYARELGTNMHRARIALGASQERIAHAAGLAGYTYQKFEKGESKPGSPANPTLHTLLALCEALQIDLIDLLPPNPPRSSAGLE</sequence>
<dbReference type="PROSITE" id="PS50943">
    <property type="entry name" value="HTH_CROC1"/>
    <property type="match status" value="1"/>
</dbReference>
<organism evidence="2 3">
    <name type="scientific">Rathayibacter iranicus NCPPB 2253 = VKM Ac-1602</name>
    <dbReference type="NCBI Taxonomy" id="1328868"/>
    <lineage>
        <taxon>Bacteria</taxon>
        <taxon>Bacillati</taxon>
        <taxon>Actinomycetota</taxon>
        <taxon>Actinomycetes</taxon>
        <taxon>Micrococcales</taxon>
        <taxon>Microbacteriaceae</taxon>
        <taxon>Rathayibacter</taxon>
    </lineage>
</organism>
<accession>A0ABX5LKL8</accession>
<dbReference type="InterPro" id="IPR001387">
    <property type="entry name" value="Cro/C1-type_HTH"/>
</dbReference>
<dbReference type="InterPro" id="IPR010982">
    <property type="entry name" value="Lambda_DNA-bd_dom_sf"/>
</dbReference>